<keyword evidence="2" id="KW-1185">Reference proteome</keyword>
<dbReference type="GO" id="GO:0016301">
    <property type="term" value="F:kinase activity"/>
    <property type="evidence" value="ECO:0007669"/>
    <property type="project" value="UniProtKB-KW"/>
</dbReference>
<dbReference type="EMBL" id="JBHTLD010000231">
    <property type="protein sequence ID" value="MFD1188213.1"/>
    <property type="molecule type" value="Genomic_DNA"/>
</dbReference>
<name>A0ABW3SUI1_9BACT</name>
<proteinExistence type="predicted"/>
<keyword evidence="1" id="KW-0418">Kinase</keyword>
<comment type="caution">
    <text evidence="1">The sequence shown here is derived from an EMBL/GenBank/DDBJ whole genome shotgun (WGS) entry which is preliminary data.</text>
</comment>
<evidence type="ECO:0000313" key="1">
    <source>
        <dbReference type="EMBL" id="MFD1188213.1"/>
    </source>
</evidence>
<organism evidence="1 2">
    <name type="scientific">Pontibacter rugosus</name>
    <dbReference type="NCBI Taxonomy" id="1745966"/>
    <lineage>
        <taxon>Bacteria</taxon>
        <taxon>Pseudomonadati</taxon>
        <taxon>Bacteroidota</taxon>
        <taxon>Cytophagia</taxon>
        <taxon>Cytophagales</taxon>
        <taxon>Hymenobacteraceae</taxon>
        <taxon>Pontibacter</taxon>
    </lineage>
</organism>
<evidence type="ECO:0000313" key="2">
    <source>
        <dbReference type="Proteomes" id="UP001597094"/>
    </source>
</evidence>
<sequence>MNQAQVDCQQLRIKHILYKSKVRSVLYGGSYDGNFFSSYGPVSTWFSTVGFVVYQDLLELRQLYALHQNIEKLVVQLINLYQSGRIEQAHDGFKEVEVKSEEFLNLLTRFEGKLTYAL</sequence>
<gene>
    <name evidence="1" type="ORF">ACFQ2O_18515</name>
</gene>
<keyword evidence="1" id="KW-0808">Transferase</keyword>
<reference evidence="2" key="1">
    <citation type="journal article" date="2019" name="Int. J. Syst. Evol. Microbiol.">
        <title>The Global Catalogue of Microorganisms (GCM) 10K type strain sequencing project: providing services to taxonomists for standard genome sequencing and annotation.</title>
        <authorList>
            <consortium name="The Broad Institute Genomics Platform"/>
            <consortium name="The Broad Institute Genome Sequencing Center for Infectious Disease"/>
            <person name="Wu L."/>
            <person name="Ma J."/>
        </authorList>
    </citation>
    <scope>NUCLEOTIDE SEQUENCE [LARGE SCALE GENOMIC DNA]</scope>
    <source>
        <strain evidence="2">JCM 31319</strain>
    </source>
</reference>
<dbReference type="Proteomes" id="UP001597094">
    <property type="component" value="Unassembled WGS sequence"/>
</dbReference>
<protein>
    <submittedName>
        <fullName evidence="1">Histidine kinase</fullName>
    </submittedName>
</protein>
<dbReference type="RefSeq" id="WP_377531401.1">
    <property type="nucleotide sequence ID" value="NZ_JBHTLD010000231.1"/>
</dbReference>
<accession>A0ABW3SUI1</accession>